<name>A0A4Z2I7F1_9TELE</name>
<gene>
    <name evidence="1" type="ORF">EYF80_016081</name>
</gene>
<evidence type="ECO:0000313" key="1">
    <source>
        <dbReference type="EMBL" id="TNN73701.1"/>
    </source>
</evidence>
<dbReference type="Proteomes" id="UP000314294">
    <property type="component" value="Unassembled WGS sequence"/>
</dbReference>
<comment type="caution">
    <text evidence="1">The sequence shown here is derived from an EMBL/GenBank/DDBJ whole genome shotgun (WGS) entry which is preliminary data.</text>
</comment>
<evidence type="ECO:0000313" key="2">
    <source>
        <dbReference type="Proteomes" id="UP000314294"/>
    </source>
</evidence>
<accession>A0A4Z2I7F1</accession>
<reference evidence="1 2" key="1">
    <citation type="submission" date="2019-03" db="EMBL/GenBank/DDBJ databases">
        <title>First draft genome of Liparis tanakae, snailfish: a comprehensive survey of snailfish specific genes.</title>
        <authorList>
            <person name="Kim W."/>
            <person name="Song I."/>
            <person name="Jeong J.-H."/>
            <person name="Kim D."/>
            <person name="Kim S."/>
            <person name="Ryu S."/>
            <person name="Song J.Y."/>
            <person name="Lee S.K."/>
        </authorList>
    </citation>
    <scope>NUCLEOTIDE SEQUENCE [LARGE SCALE GENOMIC DNA]</scope>
    <source>
        <tissue evidence="1">Muscle</tissue>
    </source>
</reference>
<sequence>MLSDRLDMWHGICVRRTGSHHILARLGHNRKLRRVPAGECALSAVRVSSPPGRNTLRLLFLGSPTPLSHP</sequence>
<proteinExistence type="predicted"/>
<keyword evidence="2" id="KW-1185">Reference proteome</keyword>
<organism evidence="1 2">
    <name type="scientific">Liparis tanakae</name>
    <name type="common">Tanaka's snailfish</name>
    <dbReference type="NCBI Taxonomy" id="230148"/>
    <lineage>
        <taxon>Eukaryota</taxon>
        <taxon>Metazoa</taxon>
        <taxon>Chordata</taxon>
        <taxon>Craniata</taxon>
        <taxon>Vertebrata</taxon>
        <taxon>Euteleostomi</taxon>
        <taxon>Actinopterygii</taxon>
        <taxon>Neopterygii</taxon>
        <taxon>Teleostei</taxon>
        <taxon>Neoteleostei</taxon>
        <taxon>Acanthomorphata</taxon>
        <taxon>Eupercaria</taxon>
        <taxon>Perciformes</taxon>
        <taxon>Cottioidei</taxon>
        <taxon>Cottales</taxon>
        <taxon>Liparidae</taxon>
        <taxon>Liparis</taxon>
    </lineage>
</organism>
<dbReference type="AlphaFoldDB" id="A0A4Z2I7F1"/>
<dbReference type="EMBL" id="SRLO01000122">
    <property type="protein sequence ID" value="TNN73701.1"/>
    <property type="molecule type" value="Genomic_DNA"/>
</dbReference>
<protein>
    <submittedName>
        <fullName evidence="1">Uncharacterized protein</fullName>
    </submittedName>
</protein>